<name>A0ABQ5J2J0_9ASTR</name>
<protein>
    <submittedName>
        <fullName evidence="1">Uncharacterized protein</fullName>
    </submittedName>
</protein>
<evidence type="ECO:0000313" key="1">
    <source>
        <dbReference type="EMBL" id="GJU06619.1"/>
    </source>
</evidence>
<reference evidence="1" key="2">
    <citation type="submission" date="2022-01" db="EMBL/GenBank/DDBJ databases">
        <authorList>
            <person name="Yamashiro T."/>
            <person name="Shiraishi A."/>
            <person name="Satake H."/>
            <person name="Nakayama K."/>
        </authorList>
    </citation>
    <scope>NUCLEOTIDE SEQUENCE</scope>
</reference>
<accession>A0ABQ5J2J0</accession>
<organism evidence="1 2">
    <name type="scientific">Tanacetum coccineum</name>
    <dbReference type="NCBI Taxonomy" id="301880"/>
    <lineage>
        <taxon>Eukaryota</taxon>
        <taxon>Viridiplantae</taxon>
        <taxon>Streptophyta</taxon>
        <taxon>Embryophyta</taxon>
        <taxon>Tracheophyta</taxon>
        <taxon>Spermatophyta</taxon>
        <taxon>Magnoliopsida</taxon>
        <taxon>eudicotyledons</taxon>
        <taxon>Gunneridae</taxon>
        <taxon>Pentapetalae</taxon>
        <taxon>asterids</taxon>
        <taxon>campanulids</taxon>
        <taxon>Asterales</taxon>
        <taxon>Asteraceae</taxon>
        <taxon>Asteroideae</taxon>
        <taxon>Anthemideae</taxon>
        <taxon>Anthemidinae</taxon>
        <taxon>Tanacetum</taxon>
    </lineage>
</organism>
<proteinExistence type="predicted"/>
<comment type="caution">
    <text evidence="1">The sequence shown here is derived from an EMBL/GenBank/DDBJ whole genome shotgun (WGS) entry which is preliminary data.</text>
</comment>
<reference evidence="1" key="1">
    <citation type="journal article" date="2022" name="Int. J. Mol. Sci.">
        <title>Draft Genome of Tanacetum Coccineum: Genomic Comparison of Closely Related Tanacetum-Family Plants.</title>
        <authorList>
            <person name="Yamashiro T."/>
            <person name="Shiraishi A."/>
            <person name="Nakayama K."/>
            <person name="Satake H."/>
        </authorList>
    </citation>
    <scope>NUCLEOTIDE SEQUENCE</scope>
</reference>
<dbReference type="EMBL" id="BQNB010021457">
    <property type="protein sequence ID" value="GJU06619.1"/>
    <property type="molecule type" value="Genomic_DNA"/>
</dbReference>
<gene>
    <name evidence="1" type="ORF">Tco_1123049</name>
</gene>
<dbReference type="Proteomes" id="UP001151760">
    <property type="component" value="Unassembled WGS sequence"/>
</dbReference>
<keyword evidence="2" id="KW-1185">Reference proteome</keyword>
<evidence type="ECO:0000313" key="2">
    <source>
        <dbReference type="Proteomes" id="UP001151760"/>
    </source>
</evidence>
<sequence>MYPSHLVLIDPLKNIALKRQQYVGEFIGSLQSALGTKFDFEYWYHPKTVGTQSPRGPSKTLEEMLRAFVPSTFGKVSCSLFVGSEVGEAPILSPELSRETTEKIIQDQAKDASAL</sequence>